<evidence type="ECO:0000256" key="1">
    <source>
        <dbReference type="ARBA" id="ARBA00022801"/>
    </source>
</evidence>
<dbReference type="GO" id="GO:0005634">
    <property type="term" value="C:nucleus"/>
    <property type="evidence" value="ECO:0007669"/>
    <property type="project" value="TreeGrafter"/>
</dbReference>
<dbReference type="Gene3D" id="3.40.50.1820">
    <property type="entry name" value="alpha/beta hydrolase"/>
    <property type="match status" value="1"/>
</dbReference>
<gene>
    <name evidence="3" type="ORF">TCE0_034r10981</name>
</gene>
<accession>A0A6V8HLJ9</accession>
<dbReference type="SUPFAM" id="SSF53474">
    <property type="entry name" value="alpha/beta-Hydrolases"/>
    <property type="match status" value="1"/>
</dbReference>
<name>A0A6V8HLJ9_TALPI</name>
<keyword evidence="1" id="KW-0378">Hydrolase</keyword>
<dbReference type="AlphaFoldDB" id="A0A6V8HLJ9"/>
<protein>
    <submittedName>
        <fullName evidence="3">EF-hand calcium-binding domain protein</fullName>
    </submittedName>
</protein>
<reference evidence="4" key="1">
    <citation type="journal article" date="2015" name="Genome Announc.">
        <title>Draft genome sequence of Talaromyces cellulolyticus strain Y-94, a source of lignocellulosic biomass-degrading enzymes.</title>
        <authorList>
            <person name="Fujii T."/>
            <person name="Koike H."/>
            <person name="Sawayama S."/>
            <person name="Yano S."/>
            <person name="Inoue H."/>
        </authorList>
    </citation>
    <scope>NUCLEOTIDE SEQUENCE [LARGE SCALE GENOMIC DNA]</scope>
    <source>
        <strain evidence="4">Y-94</strain>
    </source>
</reference>
<keyword evidence="4" id="KW-1185">Reference proteome</keyword>
<organism evidence="3 4">
    <name type="scientific">Talaromyces pinophilus</name>
    <name type="common">Penicillium pinophilum</name>
    <dbReference type="NCBI Taxonomy" id="128442"/>
    <lineage>
        <taxon>Eukaryota</taxon>
        <taxon>Fungi</taxon>
        <taxon>Dikarya</taxon>
        <taxon>Ascomycota</taxon>
        <taxon>Pezizomycotina</taxon>
        <taxon>Eurotiomycetes</taxon>
        <taxon>Eurotiomycetidae</taxon>
        <taxon>Eurotiales</taxon>
        <taxon>Trichocomaceae</taxon>
        <taxon>Talaromyces</taxon>
        <taxon>Talaromyces sect. Talaromyces</taxon>
    </lineage>
</organism>
<comment type="caution">
    <text evidence="3">The sequence shown here is derived from an EMBL/GenBank/DDBJ whole genome shotgun (WGS) entry which is preliminary data.</text>
</comment>
<evidence type="ECO:0000313" key="3">
    <source>
        <dbReference type="EMBL" id="GAM39434.1"/>
    </source>
</evidence>
<dbReference type="GO" id="GO:0016787">
    <property type="term" value="F:hydrolase activity"/>
    <property type="evidence" value="ECO:0007669"/>
    <property type="project" value="UniProtKB-KW"/>
</dbReference>
<dbReference type="InterPro" id="IPR050593">
    <property type="entry name" value="LovG"/>
</dbReference>
<dbReference type="GO" id="GO:0019748">
    <property type="term" value="P:secondary metabolic process"/>
    <property type="evidence" value="ECO:0007669"/>
    <property type="project" value="TreeGrafter"/>
</dbReference>
<feature type="domain" description="Serine hydrolase" evidence="2">
    <location>
        <begin position="1"/>
        <end position="277"/>
    </location>
</feature>
<dbReference type="PANTHER" id="PTHR48070:SF7">
    <property type="entry name" value="SERINE HYDROLASE FSH DOMAIN-CONTAINING PROTEIN-RELATED"/>
    <property type="match status" value="1"/>
</dbReference>
<dbReference type="Pfam" id="PF03959">
    <property type="entry name" value="FSH1"/>
    <property type="match status" value="1"/>
</dbReference>
<dbReference type="EMBL" id="DF933830">
    <property type="protein sequence ID" value="GAM39434.1"/>
    <property type="molecule type" value="Genomic_DNA"/>
</dbReference>
<dbReference type="PANTHER" id="PTHR48070">
    <property type="entry name" value="ESTERASE OVCA2"/>
    <property type="match status" value="1"/>
</dbReference>
<proteinExistence type="predicted"/>
<dbReference type="InterPro" id="IPR005645">
    <property type="entry name" value="FSH-like_dom"/>
</dbReference>
<dbReference type="InterPro" id="IPR029058">
    <property type="entry name" value="AB_hydrolase_fold"/>
</dbReference>
<sequence length="301" mass="33586">MGRKLRILGLHGYGTSGAIFSSQTCNYSTSNRDLTISNHINIASFRRFLQQQHDQTGDGDTFEFEFANGFLDSGPAAGIELFYNPPYYAWWPSDPSLEDMTKARERLKLHLKQNGPYDGMIMFSQGCTLGASLLLEHYKDTPQDPPPFQFAIFICGGPSLKQLEAEFGFTIDPELWEVDAASRQALARRADTAAILAQGSDRWSNDVNDITDYSTKELVQMVRGPYQIKIPTVHIVGSKDPRNLAGHQLHAISHPDISRIYEHEGGHDIPRNEATSTTIARLVRWVSSSITAEKAKQINGI</sequence>
<evidence type="ECO:0000313" key="4">
    <source>
        <dbReference type="Proteomes" id="UP000053095"/>
    </source>
</evidence>
<dbReference type="GO" id="GO:0005737">
    <property type="term" value="C:cytoplasm"/>
    <property type="evidence" value="ECO:0007669"/>
    <property type="project" value="TreeGrafter"/>
</dbReference>
<dbReference type="Proteomes" id="UP000053095">
    <property type="component" value="Unassembled WGS sequence"/>
</dbReference>
<evidence type="ECO:0000259" key="2">
    <source>
        <dbReference type="Pfam" id="PF03959"/>
    </source>
</evidence>